<dbReference type="GO" id="GO:0007155">
    <property type="term" value="P:cell adhesion"/>
    <property type="evidence" value="ECO:0007669"/>
    <property type="project" value="InterPro"/>
</dbReference>
<dbReference type="InterPro" id="IPR028974">
    <property type="entry name" value="TSP_type-3_rpt"/>
</dbReference>
<dbReference type="InterPro" id="IPR003367">
    <property type="entry name" value="Thrombospondin_3-like_rpt"/>
</dbReference>
<evidence type="ECO:0000256" key="3">
    <source>
        <dbReference type="SAM" id="Phobius"/>
    </source>
</evidence>
<feature type="compositionally biased region" description="Acidic residues" evidence="2">
    <location>
        <begin position="497"/>
        <end position="511"/>
    </location>
</feature>
<dbReference type="InterPro" id="IPR026371">
    <property type="entry name" value="PGF_CTERM"/>
</dbReference>
<feature type="compositionally biased region" description="Acidic residues" evidence="2">
    <location>
        <begin position="521"/>
        <end position="532"/>
    </location>
</feature>
<dbReference type="Pfam" id="PF18204">
    <property type="entry name" value="PGF-CTERM"/>
    <property type="match status" value="1"/>
</dbReference>
<protein>
    <submittedName>
        <fullName evidence="6">Uncharacterized protein</fullName>
    </submittedName>
</protein>
<evidence type="ECO:0000313" key="6">
    <source>
        <dbReference type="EMBL" id="OIR17522.1"/>
    </source>
</evidence>
<sequence>MLEAIIVANVALCIIFGTTLIIRNYDVPRILGKETKTLGIVILLILAFALNFTPLVSAEDSDGDGVEDALDECPDNLTGENFTVAANGCSYPSYLDNVWMCIGGGVMVQDLSGNDEEECSVTISSDGVYMTISTPGIANHDMEGGTAGNIVAQDFDWKLPLTPTNNTNCNPSVSIDGCDIAPDRGPVAVAVNGVPFYGPEDGPGGDAVAHEIGIYDEDRQEIDLGICGAHTGPGGYHYHFDGNCMHWHNETNEHSDYEFSKIDNSTHSPIIGFAFDGYPIYGSYGHVDGDVTLMRSNYILKENSGMGYNGIDDYEYSPDNGGHLDACNGRFSPTPEFPDGIYHYYSTMPDMGDNPNANNAFPYFINCYRGISETSNEDGGALDGGGEEPGQNGPPDDDGDHVGNGWDMCADTGDTTYPDGDPIYPRGCTEEQFNLLSSDDKNITKIAYAGDSPPAPPDEDGDGIPDPLDDCENTEAGNLVYADGCAHLESSGNETAPDGDNDGIPDDEDNCPNENASGYDADADGCVDDSDNDGVKDIEDICPFDPADGCPAALQDVEGNMTEEIPGCVHQSAENYNPDATEDDGSCTYEEDTPGFGLLVALIGVIGVAFRRRN</sequence>
<proteinExistence type="predicted"/>
<evidence type="ECO:0000256" key="1">
    <source>
        <dbReference type="ARBA" id="ARBA00022729"/>
    </source>
</evidence>
<evidence type="ECO:0000256" key="2">
    <source>
        <dbReference type="SAM" id="MobiDB-lite"/>
    </source>
</evidence>
<accession>A0A1J5T9G0</accession>
<dbReference type="EMBL" id="MIZA01000022">
    <property type="protein sequence ID" value="OIR17522.1"/>
    <property type="molecule type" value="Genomic_DNA"/>
</dbReference>
<keyword evidence="3" id="KW-1133">Transmembrane helix</keyword>
<evidence type="ECO:0000313" key="7">
    <source>
        <dbReference type="Proteomes" id="UP000183080"/>
    </source>
</evidence>
<feature type="region of interest" description="Disordered" evidence="2">
    <location>
        <begin position="375"/>
        <end position="428"/>
    </location>
</feature>
<feature type="transmembrane region" description="Helical" evidence="3">
    <location>
        <begin position="37"/>
        <end position="56"/>
    </location>
</feature>
<feature type="domain" description="PGF-CTERM archaeal protein-sorting signal" evidence="5">
    <location>
        <begin position="593"/>
        <end position="610"/>
    </location>
</feature>
<dbReference type="AlphaFoldDB" id="A0A1J5T9G0"/>
<gene>
    <name evidence="6" type="ORF">BD935_02430</name>
</gene>
<dbReference type="SUPFAM" id="SSF103647">
    <property type="entry name" value="TSP type-3 repeat"/>
    <property type="match status" value="1"/>
</dbReference>
<evidence type="ECO:0000259" key="4">
    <source>
        <dbReference type="Pfam" id="PF14240"/>
    </source>
</evidence>
<organism evidence="6 7">
    <name type="scientific">Marine Group III euryarchaeote CG-Epi1</name>
    <dbReference type="NCBI Taxonomy" id="1888995"/>
    <lineage>
        <taxon>Archaea</taxon>
        <taxon>Methanobacteriati</taxon>
        <taxon>Thermoplasmatota</taxon>
        <taxon>Thermoplasmata</taxon>
        <taxon>Candidatus Thermoprofundales</taxon>
    </lineage>
</organism>
<reference evidence="6 7" key="1">
    <citation type="submission" date="2016-08" db="EMBL/GenBank/DDBJ databases">
        <title>New Insights into Marine Group III Euryarchaeota, from dark to light.</title>
        <authorList>
            <person name="Haro-Moreno J.M."/>
            <person name="Rodriguez-Valera F."/>
            <person name="Lopez-Garcia P."/>
            <person name="Moreira D."/>
            <person name="Martin-Cuadrado A.B."/>
        </authorList>
    </citation>
    <scope>NUCLEOTIDE SEQUENCE [LARGE SCALE GENOMIC DNA]</scope>
    <source>
        <strain evidence="6">CG-Epi1</strain>
    </source>
</reference>
<feature type="transmembrane region" description="Helical" evidence="3">
    <location>
        <begin position="6"/>
        <end position="25"/>
    </location>
</feature>
<dbReference type="Pfam" id="PF02412">
    <property type="entry name" value="TSP_3"/>
    <property type="match status" value="2"/>
</dbReference>
<evidence type="ECO:0000259" key="5">
    <source>
        <dbReference type="Pfam" id="PF18204"/>
    </source>
</evidence>
<comment type="caution">
    <text evidence="6">The sequence shown here is derived from an EMBL/GenBank/DDBJ whole genome shotgun (WGS) entry which is preliminary data.</text>
</comment>
<dbReference type="GO" id="GO:0005509">
    <property type="term" value="F:calcium ion binding"/>
    <property type="evidence" value="ECO:0007669"/>
    <property type="project" value="InterPro"/>
</dbReference>
<dbReference type="Gene3D" id="4.10.1080.10">
    <property type="entry name" value="TSP type-3 repeat"/>
    <property type="match status" value="1"/>
</dbReference>
<name>A0A1J5T9G0_9ARCH</name>
<feature type="compositionally biased region" description="Low complexity" evidence="2">
    <location>
        <begin position="411"/>
        <end position="422"/>
    </location>
</feature>
<dbReference type="STRING" id="1888995.BD935_02430"/>
<dbReference type="Proteomes" id="UP000183080">
    <property type="component" value="Unassembled WGS sequence"/>
</dbReference>
<dbReference type="InterPro" id="IPR025924">
    <property type="entry name" value="YHYH_dom"/>
</dbReference>
<keyword evidence="3" id="KW-0812">Transmembrane</keyword>
<feature type="domain" description="YHYH" evidence="4">
    <location>
        <begin position="157"/>
        <end position="348"/>
    </location>
</feature>
<keyword evidence="1" id="KW-0732">Signal</keyword>
<feature type="region of interest" description="Disordered" evidence="2">
    <location>
        <begin position="488"/>
        <end position="532"/>
    </location>
</feature>
<keyword evidence="3" id="KW-0472">Membrane</keyword>
<dbReference type="Pfam" id="PF14240">
    <property type="entry name" value="YHYH"/>
    <property type="match status" value="1"/>
</dbReference>